<comment type="subunit">
    <text evidence="2 10">Homodimer.</text>
</comment>
<accession>A0A1I2CM12</accession>
<feature type="binding site" evidence="10">
    <location>
        <position position="69"/>
    </location>
    <ligand>
        <name>substrate</name>
    </ligand>
</feature>
<evidence type="ECO:0000256" key="6">
    <source>
        <dbReference type="ARBA" id="ARBA00022842"/>
    </source>
</evidence>
<dbReference type="GO" id="GO:0036220">
    <property type="term" value="F:ITP diphosphatase activity"/>
    <property type="evidence" value="ECO:0007669"/>
    <property type="project" value="UniProtKB-UniRule"/>
</dbReference>
<comment type="catalytic activity">
    <reaction evidence="10">
        <text>ITP + H2O = IMP + diphosphate + H(+)</text>
        <dbReference type="Rhea" id="RHEA:29399"/>
        <dbReference type="ChEBI" id="CHEBI:15377"/>
        <dbReference type="ChEBI" id="CHEBI:15378"/>
        <dbReference type="ChEBI" id="CHEBI:33019"/>
        <dbReference type="ChEBI" id="CHEBI:58053"/>
        <dbReference type="ChEBI" id="CHEBI:61402"/>
        <dbReference type="EC" id="3.6.1.66"/>
    </reaction>
</comment>
<dbReference type="FunFam" id="3.90.950.10:FF:000001">
    <property type="entry name" value="dITP/XTP pyrophosphatase"/>
    <property type="match status" value="1"/>
</dbReference>
<comment type="similarity">
    <text evidence="1 10 11">Belongs to the HAM1 NTPase family.</text>
</comment>
<dbReference type="GO" id="GO:0009146">
    <property type="term" value="P:purine nucleoside triphosphate catabolic process"/>
    <property type="evidence" value="ECO:0007669"/>
    <property type="project" value="UniProtKB-UniRule"/>
</dbReference>
<keyword evidence="7 10" id="KW-0546">Nucleotide metabolism</keyword>
<dbReference type="PANTHER" id="PTHR11067">
    <property type="entry name" value="INOSINE TRIPHOSPHATE PYROPHOSPHATASE/HAM1 PROTEIN"/>
    <property type="match status" value="1"/>
</dbReference>
<dbReference type="GO" id="GO:0036222">
    <property type="term" value="F:XTP diphosphatase activity"/>
    <property type="evidence" value="ECO:0007669"/>
    <property type="project" value="UniProtKB-UniRule"/>
</dbReference>
<evidence type="ECO:0000256" key="11">
    <source>
        <dbReference type="RuleBase" id="RU003781"/>
    </source>
</evidence>
<keyword evidence="5 10" id="KW-0378">Hydrolase</keyword>
<dbReference type="Gene3D" id="3.90.950.10">
    <property type="match status" value="1"/>
</dbReference>
<evidence type="ECO:0000256" key="8">
    <source>
        <dbReference type="ARBA" id="ARBA00051875"/>
    </source>
</evidence>
<name>A0A1I2CM12_9BACI</name>
<keyword evidence="6 10" id="KW-0460">Magnesium</keyword>
<dbReference type="Proteomes" id="UP000199516">
    <property type="component" value="Unassembled WGS sequence"/>
</dbReference>
<evidence type="ECO:0000256" key="3">
    <source>
        <dbReference type="ARBA" id="ARBA00022723"/>
    </source>
</evidence>
<dbReference type="GO" id="GO:0046872">
    <property type="term" value="F:metal ion binding"/>
    <property type="evidence" value="ECO:0007669"/>
    <property type="project" value="UniProtKB-KW"/>
</dbReference>
<evidence type="ECO:0000256" key="4">
    <source>
        <dbReference type="ARBA" id="ARBA00022741"/>
    </source>
</evidence>
<dbReference type="NCBIfam" id="TIGR00042">
    <property type="entry name" value="RdgB/HAM1 family non-canonical purine NTP pyrophosphatase"/>
    <property type="match status" value="1"/>
</dbReference>
<evidence type="ECO:0000313" key="13">
    <source>
        <dbReference type="Proteomes" id="UP000199516"/>
    </source>
</evidence>
<dbReference type="Pfam" id="PF01725">
    <property type="entry name" value="Ham1p_like"/>
    <property type="match status" value="1"/>
</dbReference>
<evidence type="ECO:0000256" key="9">
    <source>
        <dbReference type="ARBA" id="ARBA00052017"/>
    </source>
</evidence>
<dbReference type="NCBIfam" id="NF011397">
    <property type="entry name" value="PRK14822.1"/>
    <property type="match status" value="1"/>
</dbReference>
<feature type="binding site" evidence="10">
    <location>
        <begin position="178"/>
        <end position="179"/>
    </location>
    <ligand>
        <name>substrate</name>
    </ligand>
</feature>
<dbReference type="HAMAP" id="MF_01405">
    <property type="entry name" value="Non_canon_purine_NTPase"/>
    <property type="match status" value="1"/>
</dbReference>
<dbReference type="AlphaFoldDB" id="A0A1I2CM12"/>
<gene>
    <name evidence="12" type="ORF">SAMN05192532_10385</name>
</gene>
<reference evidence="12 13" key="1">
    <citation type="submission" date="2016-10" db="EMBL/GenBank/DDBJ databases">
        <authorList>
            <person name="de Groot N.N."/>
        </authorList>
    </citation>
    <scope>NUCLEOTIDE SEQUENCE [LARGE SCALE GENOMIC DNA]</scope>
    <source>
        <strain evidence="12 13">DSM 23995</strain>
    </source>
</reference>
<dbReference type="InterPro" id="IPR029001">
    <property type="entry name" value="ITPase-like_fam"/>
</dbReference>
<feature type="active site" description="Proton acceptor" evidence="10">
    <location>
        <position position="68"/>
    </location>
</feature>
<evidence type="ECO:0000256" key="2">
    <source>
        <dbReference type="ARBA" id="ARBA00011738"/>
    </source>
</evidence>
<dbReference type="RefSeq" id="WP_091660087.1">
    <property type="nucleotide sequence ID" value="NZ_FONT01000003.1"/>
</dbReference>
<feature type="binding site" evidence="10">
    <location>
        <begin position="150"/>
        <end position="153"/>
    </location>
    <ligand>
        <name>substrate</name>
    </ligand>
</feature>
<feature type="binding site" evidence="10">
    <location>
        <position position="39"/>
    </location>
    <ligand>
        <name>Mg(2+)</name>
        <dbReference type="ChEBI" id="CHEBI:18420"/>
    </ligand>
</feature>
<dbReference type="OrthoDB" id="9807456at2"/>
<feature type="binding site" evidence="10">
    <location>
        <begin position="8"/>
        <end position="13"/>
    </location>
    <ligand>
        <name>substrate</name>
    </ligand>
</feature>
<evidence type="ECO:0000256" key="7">
    <source>
        <dbReference type="ARBA" id="ARBA00023080"/>
    </source>
</evidence>
<evidence type="ECO:0000256" key="1">
    <source>
        <dbReference type="ARBA" id="ARBA00008023"/>
    </source>
</evidence>
<comment type="cofactor">
    <cofactor evidence="10">
        <name>Mg(2+)</name>
        <dbReference type="ChEBI" id="CHEBI:18420"/>
    </cofactor>
    <text evidence="10">Binds 1 Mg(2+) ion per subunit.</text>
</comment>
<dbReference type="SUPFAM" id="SSF52972">
    <property type="entry name" value="ITPase-like"/>
    <property type="match status" value="1"/>
</dbReference>
<dbReference type="GO" id="GO:0000166">
    <property type="term" value="F:nucleotide binding"/>
    <property type="evidence" value="ECO:0007669"/>
    <property type="project" value="UniProtKB-KW"/>
</dbReference>
<dbReference type="GO" id="GO:0035870">
    <property type="term" value="F:dITP diphosphatase activity"/>
    <property type="evidence" value="ECO:0007669"/>
    <property type="project" value="UniProtKB-UniRule"/>
</dbReference>
<dbReference type="CDD" id="cd00515">
    <property type="entry name" value="HAM1"/>
    <property type="match status" value="1"/>
</dbReference>
<keyword evidence="4 10" id="KW-0547">Nucleotide-binding</keyword>
<keyword evidence="3 10" id="KW-0479">Metal-binding</keyword>
<dbReference type="EMBL" id="FONT01000003">
    <property type="protein sequence ID" value="SFE69449.1"/>
    <property type="molecule type" value="Genomic_DNA"/>
</dbReference>
<dbReference type="GO" id="GO:0017111">
    <property type="term" value="F:ribonucleoside triphosphate phosphatase activity"/>
    <property type="evidence" value="ECO:0007669"/>
    <property type="project" value="InterPro"/>
</dbReference>
<protein>
    <recommendedName>
        <fullName evidence="10">dITP/XTP pyrophosphatase</fullName>
        <ecNumber evidence="10">3.6.1.66</ecNumber>
    </recommendedName>
    <alternativeName>
        <fullName evidence="10">Non-canonical purine NTP pyrophosphatase</fullName>
    </alternativeName>
    <alternativeName>
        <fullName evidence="10">Non-standard purine NTP pyrophosphatase</fullName>
    </alternativeName>
    <alternativeName>
        <fullName evidence="10">Nucleoside-triphosphate diphosphatase</fullName>
    </alternativeName>
    <alternativeName>
        <fullName evidence="10">Nucleoside-triphosphate pyrophosphatase</fullName>
        <shortName evidence="10">NTPase</shortName>
    </alternativeName>
</protein>
<evidence type="ECO:0000256" key="5">
    <source>
        <dbReference type="ARBA" id="ARBA00022801"/>
    </source>
</evidence>
<dbReference type="InterPro" id="IPR020922">
    <property type="entry name" value="dITP/XTP_pyrophosphatase"/>
</dbReference>
<comment type="function">
    <text evidence="10">Pyrophosphatase that catalyzes the hydrolysis of nucleoside triphosphates to their monophosphate derivatives, with a high preference for the non-canonical purine nucleotides XTP (xanthosine triphosphate), dITP (deoxyinosine triphosphate) and ITP. Seems to function as a house-cleaning enzyme that removes non-canonical purine nucleotides from the nucleotide pool, thus preventing their incorporation into DNA/RNA and avoiding chromosomal lesions.</text>
</comment>
<evidence type="ECO:0000256" key="10">
    <source>
        <dbReference type="HAMAP-Rule" id="MF_01405"/>
    </source>
</evidence>
<dbReference type="STRING" id="930128.SAMN05192532_10385"/>
<dbReference type="PANTHER" id="PTHR11067:SF9">
    <property type="entry name" value="INOSINE TRIPHOSPHATE PYROPHOSPHATASE"/>
    <property type="match status" value="1"/>
</dbReference>
<feature type="binding site" evidence="10">
    <location>
        <position position="173"/>
    </location>
    <ligand>
        <name>substrate</name>
    </ligand>
</feature>
<dbReference type="EC" id="3.6.1.66" evidence="10"/>
<keyword evidence="13" id="KW-1185">Reference proteome</keyword>
<feature type="binding site" evidence="10">
    <location>
        <position position="68"/>
    </location>
    <ligand>
        <name>Mg(2+)</name>
        <dbReference type="ChEBI" id="CHEBI:18420"/>
    </ligand>
</feature>
<organism evidence="12 13">
    <name type="scientific">Alteribacillus iranensis</name>
    <dbReference type="NCBI Taxonomy" id="930128"/>
    <lineage>
        <taxon>Bacteria</taxon>
        <taxon>Bacillati</taxon>
        <taxon>Bacillota</taxon>
        <taxon>Bacilli</taxon>
        <taxon>Bacillales</taxon>
        <taxon>Bacillaceae</taxon>
        <taxon>Alteribacillus</taxon>
    </lineage>
</organism>
<sequence>MLEIIIATKNKGKIREFQDMVGGEYLVQSLLERPFPDIDETGSTFEENAVLKAEAVSKAWDVPTIADDSGLEIDTLHGQPGIFSARYAGPEKDDTKNIEKVLKELQGVPFEKRDARFVCVIAAAVAGNTYTFRGTCEGKIALEPNGDNGFGYDPIFYLPEKGRTMAELTSDEKNHISHRYHAMHQLKLHWKEIFK</sequence>
<dbReference type="GO" id="GO:0005829">
    <property type="term" value="C:cytosol"/>
    <property type="evidence" value="ECO:0007669"/>
    <property type="project" value="TreeGrafter"/>
</dbReference>
<dbReference type="GO" id="GO:0009117">
    <property type="term" value="P:nucleotide metabolic process"/>
    <property type="evidence" value="ECO:0007669"/>
    <property type="project" value="UniProtKB-KW"/>
</dbReference>
<dbReference type="InterPro" id="IPR002637">
    <property type="entry name" value="RdgB/HAM1"/>
</dbReference>
<proteinExistence type="inferred from homology"/>
<evidence type="ECO:0000313" key="12">
    <source>
        <dbReference type="EMBL" id="SFE69449.1"/>
    </source>
</evidence>
<comment type="catalytic activity">
    <reaction evidence="9 10">
        <text>XTP + H2O = XMP + diphosphate + H(+)</text>
        <dbReference type="Rhea" id="RHEA:28610"/>
        <dbReference type="ChEBI" id="CHEBI:15377"/>
        <dbReference type="ChEBI" id="CHEBI:15378"/>
        <dbReference type="ChEBI" id="CHEBI:33019"/>
        <dbReference type="ChEBI" id="CHEBI:57464"/>
        <dbReference type="ChEBI" id="CHEBI:61314"/>
        <dbReference type="EC" id="3.6.1.66"/>
    </reaction>
</comment>
<comment type="catalytic activity">
    <reaction evidence="8 10">
        <text>dITP + H2O = dIMP + diphosphate + H(+)</text>
        <dbReference type="Rhea" id="RHEA:28342"/>
        <dbReference type="ChEBI" id="CHEBI:15377"/>
        <dbReference type="ChEBI" id="CHEBI:15378"/>
        <dbReference type="ChEBI" id="CHEBI:33019"/>
        <dbReference type="ChEBI" id="CHEBI:61194"/>
        <dbReference type="ChEBI" id="CHEBI:61382"/>
        <dbReference type="EC" id="3.6.1.66"/>
    </reaction>
</comment>